<comment type="caution">
    <text evidence="1">The sequence shown here is derived from an EMBL/GenBank/DDBJ whole genome shotgun (WGS) entry which is preliminary data.</text>
</comment>
<proteinExistence type="predicted"/>
<gene>
    <name evidence="1" type="ORF">DB31_4461</name>
</gene>
<name>A0A085W013_9BACT</name>
<evidence type="ECO:0000313" key="2">
    <source>
        <dbReference type="Proteomes" id="UP000028725"/>
    </source>
</evidence>
<reference evidence="1 2" key="1">
    <citation type="submission" date="2014-04" db="EMBL/GenBank/DDBJ databases">
        <title>Genome assembly of Hyalangium minutum DSM 14724.</title>
        <authorList>
            <person name="Sharma G."/>
            <person name="Subramanian S."/>
        </authorList>
    </citation>
    <scope>NUCLEOTIDE SEQUENCE [LARGE SCALE GENOMIC DNA]</scope>
    <source>
        <strain evidence="1 2">DSM 14724</strain>
    </source>
</reference>
<protein>
    <submittedName>
        <fullName evidence="1">Uncharacterized protein</fullName>
    </submittedName>
</protein>
<dbReference type="EMBL" id="JMCB01000025">
    <property type="protein sequence ID" value="KFE61026.1"/>
    <property type="molecule type" value="Genomic_DNA"/>
</dbReference>
<accession>A0A085W013</accession>
<organism evidence="1 2">
    <name type="scientific">Hyalangium minutum</name>
    <dbReference type="NCBI Taxonomy" id="394096"/>
    <lineage>
        <taxon>Bacteria</taxon>
        <taxon>Pseudomonadati</taxon>
        <taxon>Myxococcota</taxon>
        <taxon>Myxococcia</taxon>
        <taxon>Myxococcales</taxon>
        <taxon>Cystobacterineae</taxon>
        <taxon>Archangiaceae</taxon>
        <taxon>Hyalangium</taxon>
    </lineage>
</organism>
<dbReference type="Proteomes" id="UP000028725">
    <property type="component" value="Unassembled WGS sequence"/>
</dbReference>
<keyword evidence="2" id="KW-1185">Reference proteome</keyword>
<sequence length="107" mass="11613">MTQGDSGATTVCKFEVGLPVRSLQGEILLEEAQAAAADMANRAAFRVLSEAHPGDMLAELCGRFKVTYELLLQERFKGSRIGECRSLGIETVPFGVVLERSDDPPKD</sequence>
<evidence type="ECO:0000313" key="1">
    <source>
        <dbReference type="EMBL" id="KFE61026.1"/>
    </source>
</evidence>
<dbReference type="AlphaFoldDB" id="A0A085W013"/>